<dbReference type="RefSeq" id="WP_063379811.1">
    <property type="nucleotide sequence ID" value="NZ_AUXX01000003.1"/>
</dbReference>
<reference evidence="1 2" key="1">
    <citation type="submission" date="2013-07" db="EMBL/GenBank/DDBJ databases">
        <title>Comparative Genomic and Metabolomic Analysis of Twelve Strains of Pseudoalteromonas luteoviolacea.</title>
        <authorList>
            <person name="Vynne N.G."/>
            <person name="Mansson M."/>
            <person name="Gram L."/>
        </authorList>
    </citation>
    <scope>NUCLEOTIDE SEQUENCE [LARGE SCALE GENOMIC DNA]</scope>
    <source>
        <strain evidence="1 2">S4060-1</strain>
    </source>
</reference>
<evidence type="ECO:0008006" key="3">
    <source>
        <dbReference type="Google" id="ProtNLM"/>
    </source>
</evidence>
<name>A0A167PBA8_9GAMM</name>
<dbReference type="EMBL" id="AUXX01000003">
    <property type="protein sequence ID" value="KZN69898.1"/>
    <property type="molecule type" value="Genomic_DNA"/>
</dbReference>
<comment type="caution">
    <text evidence="1">The sequence shown here is derived from an EMBL/GenBank/DDBJ whole genome shotgun (WGS) entry which is preliminary data.</text>
</comment>
<proteinExistence type="predicted"/>
<dbReference type="Pfam" id="PF15428">
    <property type="entry name" value="Imm26"/>
    <property type="match status" value="1"/>
</dbReference>
<evidence type="ECO:0000313" key="2">
    <source>
        <dbReference type="Proteomes" id="UP000076661"/>
    </source>
</evidence>
<gene>
    <name evidence="1" type="ORF">N478_10400</name>
</gene>
<dbReference type="AlphaFoldDB" id="A0A167PBA8"/>
<accession>A0A167PBA8</accession>
<evidence type="ECO:0000313" key="1">
    <source>
        <dbReference type="EMBL" id="KZN69898.1"/>
    </source>
</evidence>
<organism evidence="1 2">
    <name type="scientific">Pseudoalteromonas luteoviolacea S4060-1</name>
    <dbReference type="NCBI Taxonomy" id="1365257"/>
    <lineage>
        <taxon>Bacteria</taxon>
        <taxon>Pseudomonadati</taxon>
        <taxon>Pseudomonadota</taxon>
        <taxon>Gammaproteobacteria</taxon>
        <taxon>Alteromonadales</taxon>
        <taxon>Pseudoalteromonadaceae</taxon>
        <taxon>Pseudoalteromonas</taxon>
    </lineage>
</organism>
<dbReference type="Proteomes" id="UP000076661">
    <property type="component" value="Unassembled WGS sequence"/>
</dbReference>
<protein>
    <recommendedName>
        <fullName evidence="3">Immunity protein 26</fullName>
    </recommendedName>
</protein>
<dbReference type="InterPro" id="IPR029278">
    <property type="entry name" value="Imm26"/>
</dbReference>
<dbReference type="PATRIC" id="fig|1365257.3.peg.462"/>
<sequence>MGKLKRIKKLNSGDVFAIPLSNGFAFCVVCVGNEIAFFDHKVDASEMPNSLVELPIAFRVLVGNGEAQAGKWIFLDNIKLSDEMLSKSNFLHKPVGSQDYFIYCDGKSVMASEEEVKGLELFTVWFAEDILRRLEELFDGKECSTTAAIKMQLNIPF</sequence>